<organism evidence="8 9">
    <name type="scientific">Ligilactobacillus salivarius</name>
    <dbReference type="NCBI Taxonomy" id="1624"/>
    <lineage>
        <taxon>Bacteria</taxon>
        <taxon>Bacillati</taxon>
        <taxon>Bacillota</taxon>
        <taxon>Bacilli</taxon>
        <taxon>Lactobacillales</taxon>
        <taxon>Lactobacillaceae</taxon>
        <taxon>Ligilactobacillus</taxon>
    </lineage>
</organism>
<dbReference type="Pfam" id="PF00589">
    <property type="entry name" value="Phage_integrase"/>
    <property type="match status" value="1"/>
</dbReference>
<reference evidence="8 9" key="1">
    <citation type="journal article" date="2014" name="BMC Genomics">
        <title>Unusual genome complexity in Lactobacillus salivarius JCM1046.</title>
        <authorList>
            <person name="Raftis E.J."/>
            <person name="Forde B.M."/>
            <person name="Claesson M.J."/>
            <person name="O'Toole P.W."/>
        </authorList>
    </citation>
    <scope>NUCLEOTIDE SEQUENCE [LARGE SCALE GENOMIC DNA]</scope>
    <source>
        <strain evidence="8 9">JCM1046</strain>
    </source>
</reference>
<evidence type="ECO:0000256" key="4">
    <source>
        <dbReference type="ARBA" id="ARBA00023172"/>
    </source>
</evidence>
<dbReference type="CDD" id="cd01189">
    <property type="entry name" value="INT_ICEBs1_C_like"/>
    <property type="match status" value="1"/>
</dbReference>
<dbReference type="InterPro" id="IPR002104">
    <property type="entry name" value="Integrase_catalytic"/>
</dbReference>
<evidence type="ECO:0000259" key="6">
    <source>
        <dbReference type="PROSITE" id="PS51898"/>
    </source>
</evidence>
<dbReference type="KEGG" id="lsj:LSJ_1386c"/>
<keyword evidence="4" id="KW-0233">DNA recombination</keyword>
<dbReference type="Gene3D" id="1.10.443.10">
    <property type="entry name" value="Intergrase catalytic core"/>
    <property type="match status" value="1"/>
</dbReference>
<dbReference type="InterPro" id="IPR011010">
    <property type="entry name" value="DNA_brk_join_enz"/>
</dbReference>
<feature type="domain" description="Tyr recombinase" evidence="6">
    <location>
        <begin position="177"/>
        <end position="400"/>
    </location>
</feature>
<dbReference type="Pfam" id="PF02920">
    <property type="entry name" value="Integrase_DNA"/>
    <property type="match status" value="1"/>
</dbReference>
<evidence type="ECO:0000256" key="5">
    <source>
        <dbReference type="PROSITE-ProRule" id="PRU01248"/>
    </source>
</evidence>
<dbReference type="EMBL" id="CP007646">
    <property type="protein sequence ID" value="AIR11040.1"/>
    <property type="molecule type" value="Genomic_DNA"/>
</dbReference>
<evidence type="ECO:0000259" key="7">
    <source>
        <dbReference type="PROSITE" id="PS51900"/>
    </source>
</evidence>
<dbReference type="InterPro" id="IPR044068">
    <property type="entry name" value="CB"/>
</dbReference>
<dbReference type="GO" id="GO:0008907">
    <property type="term" value="F:integrase activity"/>
    <property type="evidence" value="ECO:0007669"/>
    <property type="project" value="InterPro"/>
</dbReference>
<dbReference type="GO" id="GO:0006310">
    <property type="term" value="P:DNA recombination"/>
    <property type="evidence" value="ECO:0007669"/>
    <property type="project" value="UniProtKB-KW"/>
</dbReference>
<feature type="domain" description="Core-binding (CB)" evidence="7">
    <location>
        <begin position="69"/>
        <end position="151"/>
    </location>
</feature>
<dbReference type="Gene3D" id="1.10.150.130">
    <property type="match status" value="1"/>
</dbReference>
<dbReference type="PROSITE" id="PS51900">
    <property type="entry name" value="CB"/>
    <property type="match status" value="1"/>
</dbReference>
<dbReference type="Pfam" id="PF14659">
    <property type="entry name" value="Phage_int_SAM_3"/>
    <property type="match status" value="1"/>
</dbReference>
<evidence type="ECO:0000313" key="8">
    <source>
        <dbReference type="EMBL" id="AIR11040.1"/>
    </source>
</evidence>
<gene>
    <name evidence="8" type="ORF">LSJ_1386c</name>
</gene>
<dbReference type="PROSITE" id="PS51898">
    <property type="entry name" value="TYR_RECOMBINASE"/>
    <property type="match status" value="1"/>
</dbReference>
<proteinExistence type="inferred from homology"/>
<name>A0A089QE63_9LACO</name>
<protein>
    <submittedName>
        <fullName evidence="8">Integrase</fullName>
    </submittedName>
</protein>
<dbReference type="RefSeq" id="WP_034983499.1">
    <property type="nucleotide sequence ID" value="NZ_CP007646.1"/>
</dbReference>
<evidence type="ECO:0000256" key="2">
    <source>
        <dbReference type="ARBA" id="ARBA00022908"/>
    </source>
</evidence>
<dbReference type="AlphaFoldDB" id="A0A089QE63"/>
<evidence type="ECO:0000256" key="3">
    <source>
        <dbReference type="ARBA" id="ARBA00023125"/>
    </source>
</evidence>
<dbReference type="InterPro" id="IPR010998">
    <property type="entry name" value="Integrase_recombinase_N"/>
</dbReference>
<dbReference type="InterPro" id="IPR004191">
    <property type="entry name" value="Integrase_Tn916-type_DNA-bd_N"/>
</dbReference>
<evidence type="ECO:0000256" key="1">
    <source>
        <dbReference type="ARBA" id="ARBA00008857"/>
    </source>
</evidence>
<comment type="similarity">
    <text evidence="1">Belongs to the 'phage' integrase family.</text>
</comment>
<evidence type="ECO:0000313" key="9">
    <source>
        <dbReference type="Proteomes" id="UP000029488"/>
    </source>
</evidence>
<keyword evidence="3 5" id="KW-0238">DNA-binding</keyword>
<dbReference type="Gene3D" id="3.30.160.60">
    <property type="entry name" value="Classic Zinc Finger"/>
    <property type="match status" value="1"/>
</dbReference>
<keyword evidence="2" id="KW-0229">DNA integration</keyword>
<dbReference type="SUPFAM" id="SSF56349">
    <property type="entry name" value="DNA breaking-rejoining enzymes"/>
    <property type="match status" value="1"/>
</dbReference>
<dbReference type="InterPro" id="IPR013762">
    <property type="entry name" value="Integrase-like_cat_sf"/>
</dbReference>
<dbReference type="PANTHER" id="PTHR30349:SF41">
    <property type="entry name" value="INTEGRASE_RECOMBINASE PROTEIN MJ0367-RELATED"/>
    <property type="match status" value="1"/>
</dbReference>
<sequence length="410" mass="48205">MLKRRKDIKNRVLKSGKTERKSGGYQYRWESGDRKRHYVYAKTLDQLRKREKQIEKDNVDGIRLVSMKMTLNDMYDIWEGLKKGLKPNTFNNYKYMYNHFVRNDLGQYKIRTLKITDIRRFYNKLVDARGLKVSSLDTIQLIIHQVLDLAVQDDLVRKNVSDNGLRELKRMRGIDSIPRKSLTIEQQNLFLNYMQNTDKYKHWYPTFAVMLGTGLRVGELTGLRWEDIDFKNNLIKVNHTLVFYEKSKSSKTGFGINTPKTKAGFRTIPMIKTVREALQKQQTYLKKEQIRSVDNIDGFRDFIFLNRFGHVQNQGPLNKALKRIIRDCNFAELDKNPSINNDCLLPNFSCHVLRHTFTTRLVESGMNVKVIQNVLGHSDIQTTLNIYADVTRDMKNQQFNQLEDFISKDA</sequence>
<dbReference type="InterPro" id="IPR004107">
    <property type="entry name" value="Integrase_SAM-like_N"/>
</dbReference>
<accession>A0A089QE63</accession>
<dbReference type="InterPro" id="IPR050090">
    <property type="entry name" value="Tyrosine_recombinase_XerCD"/>
</dbReference>
<dbReference type="Proteomes" id="UP000029488">
    <property type="component" value="Chromosome"/>
</dbReference>
<dbReference type="PANTHER" id="PTHR30349">
    <property type="entry name" value="PHAGE INTEGRASE-RELATED"/>
    <property type="match status" value="1"/>
</dbReference>
<dbReference type="GO" id="GO:0003677">
    <property type="term" value="F:DNA binding"/>
    <property type="evidence" value="ECO:0007669"/>
    <property type="project" value="UniProtKB-UniRule"/>
</dbReference>